<evidence type="ECO:0000313" key="1">
    <source>
        <dbReference type="EMBL" id="NKW10254.1"/>
    </source>
</evidence>
<dbReference type="AlphaFoldDB" id="A0A7X6FTB3"/>
<accession>A0A7X6FTB3</accession>
<comment type="caution">
    <text evidence="1">The sequence shown here is derived from an EMBL/GenBank/DDBJ whole genome shotgun (WGS) entry which is preliminary data.</text>
</comment>
<evidence type="ECO:0008006" key="3">
    <source>
        <dbReference type="Google" id="ProtNLM"/>
    </source>
</evidence>
<protein>
    <recommendedName>
        <fullName evidence="3">Phage protein</fullName>
    </recommendedName>
</protein>
<gene>
    <name evidence="1" type="ORF">HGG76_15035</name>
</gene>
<reference evidence="1 2" key="1">
    <citation type="submission" date="2020-04" db="EMBL/GenBank/DDBJ databases">
        <title>Whole genome sequencing of clinical and environmental type strains of Ochrobactrum.</title>
        <authorList>
            <person name="Dharne M."/>
        </authorList>
    </citation>
    <scope>NUCLEOTIDE SEQUENCE [LARGE SCALE GENOMIC DNA]</scope>
    <source>
        <strain evidence="1 2">DSM 13340</strain>
    </source>
</reference>
<organism evidence="1 2">
    <name type="scientific">Brucella tritici</name>
    <dbReference type="NCBI Taxonomy" id="94626"/>
    <lineage>
        <taxon>Bacteria</taxon>
        <taxon>Pseudomonadati</taxon>
        <taxon>Pseudomonadota</taxon>
        <taxon>Alphaproteobacteria</taxon>
        <taxon>Hyphomicrobiales</taxon>
        <taxon>Brucellaceae</taxon>
        <taxon>Brucella/Ochrobactrum group</taxon>
        <taxon>Brucella</taxon>
    </lineage>
</organism>
<evidence type="ECO:0000313" key="2">
    <source>
        <dbReference type="Proteomes" id="UP000558475"/>
    </source>
</evidence>
<dbReference type="Proteomes" id="UP000558475">
    <property type="component" value="Unassembled WGS sequence"/>
</dbReference>
<sequence length="97" mass="10299">MSKPILKEPRFPFEGLTKAGNKMTTIVNATGAVRTSLVSIIKRQMIDTIIESNVEPSNFDDVLSALRKANFGEPAIAALAAEVAQAAQEEIGAGQAK</sequence>
<proteinExistence type="predicted"/>
<name>A0A7X6FTB3_9HYPH</name>
<dbReference type="EMBL" id="JAAXZB010000001">
    <property type="protein sequence ID" value="NKW10254.1"/>
    <property type="molecule type" value="Genomic_DNA"/>
</dbReference>